<proteinExistence type="predicted"/>
<evidence type="ECO:0000256" key="1">
    <source>
        <dbReference type="SAM" id="MobiDB-lite"/>
    </source>
</evidence>
<feature type="compositionally biased region" description="Basic and acidic residues" evidence="1">
    <location>
        <begin position="371"/>
        <end position="382"/>
    </location>
</feature>
<keyword evidence="3" id="KW-1185">Reference proteome</keyword>
<dbReference type="EMBL" id="KV013972">
    <property type="protein sequence ID" value="KZV23015.1"/>
    <property type="molecule type" value="Genomic_DNA"/>
</dbReference>
<evidence type="ECO:0000313" key="3">
    <source>
        <dbReference type="Proteomes" id="UP000250235"/>
    </source>
</evidence>
<name>A0A2Z7AMK6_9LAMI</name>
<accession>A0A2Z7AMK6</accession>
<dbReference type="AlphaFoldDB" id="A0A2Z7AMK6"/>
<feature type="region of interest" description="Disordered" evidence="1">
    <location>
        <begin position="365"/>
        <end position="384"/>
    </location>
</feature>
<reference evidence="2 3" key="1">
    <citation type="journal article" date="2015" name="Proc. Natl. Acad. Sci. U.S.A.">
        <title>The resurrection genome of Boea hygrometrica: A blueprint for survival of dehydration.</title>
        <authorList>
            <person name="Xiao L."/>
            <person name="Yang G."/>
            <person name="Zhang L."/>
            <person name="Yang X."/>
            <person name="Zhao S."/>
            <person name="Ji Z."/>
            <person name="Zhou Q."/>
            <person name="Hu M."/>
            <person name="Wang Y."/>
            <person name="Chen M."/>
            <person name="Xu Y."/>
            <person name="Jin H."/>
            <person name="Xiao X."/>
            <person name="Hu G."/>
            <person name="Bao F."/>
            <person name="Hu Y."/>
            <person name="Wan P."/>
            <person name="Li L."/>
            <person name="Deng X."/>
            <person name="Kuang T."/>
            <person name="Xiang C."/>
            <person name="Zhu J.K."/>
            <person name="Oliver M.J."/>
            <person name="He Y."/>
        </authorList>
    </citation>
    <scope>NUCLEOTIDE SEQUENCE [LARGE SCALE GENOMIC DNA]</scope>
    <source>
        <strain evidence="3">cv. XS01</strain>
    </source>
</reference>
<sequence length="512" mass="57468">MCASTWGSYVLVNGIVWTGPVREFGVDRDVFRFDQIWMFASGSTSGSYQQMRREVKELKRRRAEESADGLARHGIQSQESRCSGELQSRRKIPVAVFEDSAEAQSSSRLESAAKQLTIYESWMSTAELNSNGENDKKPDKRKGHKYYSPSVLYRTSFEREEFFVQRDYLNRGLYTSRSAIEEVRLSVGDNQSAVAEVDRTMHQQRENESEVLGTKKTISSSYICPADGLQYYRSAVGLVFMESAAGLAMETSKVESAVPASAKERSESAGTGFEKSAGEIKRRRRFQLQVTIDESVSSRNYNRKLCVSSRHGIQLQESRCSGELQSRRKIPVAVFEDSAEAQISSRLESAAKQLTIYESWMSTTELNSNGENDKKPAKEKDTSTIPCRSARAGISSDDVSISVEEAYHDVIISVEEAYHDVIISVEEAYHDVIISVEEAYHDVIISVEEAYHDVIISVEEAYHDVIISVEEAYHDVIISVEEAYHDVIISVEEACGSNRDVIISIIEADEET</sequence>
<gene>
    <name evidence="2" type="ORF">F511_10851</name>
</gene>
<protein>
    <submittedName>
        <fullName evidence="2">Uncharacterized protein</fullName>
    </submittedName>
</protein>
<organism evidence="2 3">
    <name type="scientific">Dorcoceras hygrometricum</name>
    <dbReference type="NCBI Taxonomy" id="472368"/>
    <lineage>
        <taxon>Eukaryota</taxon>
        <taxon>Viridiplantae</taxon>
        <taxon>Streptophyta</taxon>
        <taxon>Embryophyta</taxon>
        <taxon>Tracheophyta</taxon>
        <taxon>Spermatophyta</taxon>
        <taxon>Magnoliopsida</taxon>
        <taxon>eudicotyledons</taxon>
        <taxon>Gunneridae</taxon>
        <taxon>Pentapetalae</taxon>
        <taxon>asterids</taxon>
        <taxon>lamiids</taxon>
        <taxon>Lamiales</taxon>
        <taxon>Gesneriaceae</taxon>
        <taxon>Didymocarpoideae</taxon>
        <taxon>Trichosporeae</taxon>
        <taxon>Loxocarpinae</taxon>
        <taxon>Dorcoceras</taxon>
    </lineage>
</organism>
<evidence type="ECO:0000313" key="2">
    <source>
        <dbReference type="EMBL" id="KZV23015.1"/>
    </source>
</evidence>
<dbReference type="Proteomes" id="UP000250235">
    <property type="component" value="Unassembled WGS sequence"/>
</dbReference>